<keyword evidence="3" id="KW-1185">Reference proteome</keyword>
<evidence type="ECO:0000313" key="2">
    <source>
        <dbReference type="EMBL" id="MFC5289275.1"/>
    </source>
</evidence>
<dbReference type="Pfam" id="PF01738">
    <property type="entry name" value="DLH"/>
    <property type="match status" value="1"/>
</dbReference>
<dbReference type="PANTHER" id="PTHR46623:SF6">
    <property type="entry name" value="ALPHA_BETA-HYDROLASES SUPERFAMILY PROTEIN"/>
    <property type="match status" value="1"/>
</dbReference>
<dbReference type="InterPro" id="IPR051049">
    <property type="entry name" value="Dienelactone_hydrolase-like"/>
</dbReference>
<accession>A0ABW0ET99</accession>
<dbReference type="Gene3D" id="3.40.50.1820">
    <property type="entry name" value="alpha/beta hydrolase"/>
    <property type="match status" value="1"/>
</dbReference>
<dbReference type="GO" id="GO:0016787">
    <property type="term" value="F:hydrolase activity"/>
    <property type="evidence" value="ECO:0007669"/>
    <property type="project" value="UniProtKB-KW"/>
</dbReference>
<dbReference type="EMBL" id="JBHSKF010000010">
    <property type="protein sequence ID" value="MFC5289275.1"/>
    <property type="molecule type" value="Genomic_DNA"/>
</dbReference>
<dbReference type="InterPro" id="IPR029058">
    <property type="entry name" value="AB_hydrolase_fold"/>
</dbReference>
<dbReference type="SUPFAM" id="SSF53474">
    <property type="entry name" value="alpha/beta-Hydrolases"/>
    <property type="match status" value="1"/>
</dbReference>
<evidence type="ECO:0000313" key="3">
    <source>
        <dbReference type="Proteomes" id="UP001596157"/>
    </source>
</evidence>
<dbReference type="InterPro" id="IPR002925">
    <property type="entry name" value="Dienelactn_hydro"/>
</dbReference>
<dbReference type="Proteomes" id="UP001596157">
    <property type="component" value="Unassembled WGS sequence"/>
</dbReference>
<organism evidence="2 3">
    <name type="scientific">Actinokineospora guangxiensis</name>
    <dbReference type="NCBI Taxonomy" id="1490288"/>
    <lineage>
        <taxon>Bacteria</taxon>
        <taxon>Bacillati</taxon>
        <taxon>Actinomycetota</taxon>
        <taxon>Actinomycetes</taxon>
        <taxon>Pseudonocardiales</taxon>
        <taxon>Pseudonocardiaceae</taxon>
        <taxon>Actinokineospora</taxon>
    </lineage>
</organism>
<keyword evidence="2" id="KW-0378">Hydrolase</keyword>
<feature type="domain" description="Dienelactone hydrolase" evidence="1">
    <location>
        <begin position="4"/>
        <end position="183"/>
    </location>
</feature>
<reference evidence="3" key="1">
    <citation type="journal article" date="2019" name="Int. J. Syst. Evol. Microbiol.">
        <title>The Global Catalogue of Microorganisms (GCM) 10K type strain sequencing project: providing services to taxonomists for standard genome sequencing and annotation.</title>
        <authorList>
            <consortium name="The Broad Institute Genomics Platform"/>
            <consortium name="The Broad Institute Genome Sequencing Center for Infectious Disease"/>
            <person name="Wu L."/>
            <person name="Ma J."/>
        </authorList>
    </citation>
    <scope>NUCLEOTIDE SEQUENCE [LARGE SCALE GENOMIC DNA]</scope>
    <source>
        <strain evidence="3">CCUG 59778</strain>
    </source>
</reference>
<comment type="caution">
    <text evidence="2">The sequence shown here is derived from an EMBL/GenBank/DDBJ whole genome shotgun (WGS) entry which is preliminary data.</text>
</comment>
<dbReference type="PANTHER" id="PTHR46623">
    <property type="entry name" value="CARBOXYMETHYLENEBUTENOLIDASE-RELATED"/>
    <property type="match status" value="1"/>
</dbReference>
<evidence type="ECO:0000259" key="1">
    <source>
        <dbReference type="Pfam" id="PF01738"/>
    </source>
</evidence>
<name>A0ABW0ET99_9PSEU</name>
<dbReference type="RefSeq" id="WP_378249120.1">
    <property type="nucleotide sequence ID" value="NZ_JBHSKF010000010.1"/>
</dbReference>
<protein>
    <submittedName>
        <fullName evidence="2">Dienelactone hydrolase family protein</fullName>
        <ecNumber evidence="2">3.1.-.-</ecNumber>
    </submittedName>
</protein>
<gene>
    <name evidence="2" type="ORF">ACFPM7_19660</name>
</gene>
<dbReference type="EC" id="3.1.-.-" evidence="2"/>
<proteinExistence type="predicted"/>
<sequence length="185" mass="19302">MASIALFHHVHGLTDGVRAFASALEAHGHRVSTPDLFDGQTFAPLAEGMAHAESAGMAAIAERGAAAADPDATVFVGFSLGALPAQKLAQTRRGAQAAVLIHAAVPLGFFGDTWPPSVALQIHTAEHDERGDADVARELVKQAPGAELFLYPGTDHLTTDSSLPAYDPTTAGHVLQRTIGLLDRL</sequence>